<keyword evidence="2" id="KW-1185">Reference proteome</keyword>
<reference evidence="1" key="1">
    <citation type="journal article" date="2020" name="Stud. Mycol.">
        <title>101 Dothideomycetes genomes: a test case for predicting lifestyles and emergence of pathogens.</title>
        <authorList>
            <person name="Haridas S."/>
            <person name="Albert R."/>
            <person name="Binder M."/>
            <person name="Bloem J."/>
            <person name="Labutti K."/>
            <person name="Salamov A."/>
            <person name="Andreopoulos B."/>
            <person name="Baker S."/>
            <person name="Barry K."/>
            <person name="Bills G."/>
            <person name="Bluhm B."/>
            <person name="Cannon C."/>
            <person name="Castanera R."/>
            <person name="Culley D."/>
            <person name="Daum C."/>
            <person name="Ezra D."/>
            <person name="Gonzalez J."/>
            <person name="Henrissat B."/>
            <person name="Kuo A."/>
            <person name="Liang C."/>
            <person name="Lipzen A."/>
            <person name="Lutzoni F."/>
            <person name="Magnuson J."/>
            <person name="Mondo S."/>
            <person name="Nolan M."/>
            <person name="Ohm R."/>
            <person name="Pangilinan J."/>
            <person name="Park H.-J."/>
            <person name="Ramirez L."/>
            <person name="Alfaro M."/>
            <person name="Sun H."/>
            <person name="Tritt A."/>
            <person name="Yoshinaga Y."/>
            <person name="Zwiers L.-H."/>
            <person name="Turgeon B."/>
            <person name="Goodwin S."/>
            <person name="Spatafora J."/>
            <person name="Crous P."/>
            <person name="Grigoriev I."/>
        </authorList>
    </citation>
    <scope>NUCLEOTIDE SEQUENCE</scope>
    <source>
        <strain evidence="1">CBS 130266</strain>
    </source>
</reference>
<name>A0A9P4P2Z6_9PEZI</name>
<evidence type="ECO:0000313" key="1">
    <source>
        <dbReference type="EMBL" id="KAF2435973.1"/>
    </source>
</evidence>
<dbReference type="SUPFAM" id="SSF55729">
    <property type="entry name" value="Acyl-CoA N-acyltransferases (Nat)"/>
    <property type="match status" value="1"/>
</dbReference>
<dbReference type="InterPro" id="IPR052523">
    <property type="entry name" value="Trichothecene_AcTrans"/>
</dbReference>
<proteinExistence type="predicted"/>
<dbReference type="PANTHER" id="PTHR42791:SF1">
    <property type="entry name" value="N-ACETYLTRANSFERASE DOMAIN-CONTAINING PROTEIN"/>
    <property type="match status" value="1"/>
</dbReference>
<dbReference type="PANTHER" id="PTHR42791">
    <property type="entry name" value="GNAT FAMILY ACETYLTRANSFERASE"/>
    <property type="match status" value="1"/>
</dbReference>
<protein>
    <recommendedName>
        <fullName evidence="3">N-acetyltransferase domain-containing protein</fullName>
    </recommendedName>
</protein>
<comment type="caution">
    <text evidence="1">The sequence shown here is derived from an EMBL/GenBank/DDBJ whole genome shotgun (WGS) entry which is preliminary data.</text>
</comment>
<evidence type="ECO:0000313" key="2">
    <source>
        <dbReference type="Proteomes" id="UP000800235"/>
    </source>
</evidence>
<dbReference type="Gene3D" id="3.40.630.30">
    <property type="match status" value="1"/>
</dbReference>
<dbReference type="Proteomes" id="UP000800235">
    <property type="component" value="Unassembled WGS sequence"/>
</dbReference>
<dbReference type="AlphaFoldDB" id="A0A9P4P2Z6"/>
<evidence type="ECO:0008006" key="3">
    <source>
        <dbReference type="Google" id="ProtNLM"/>
    </source>
</evidence>
<sequence>MSTFRPAEINEDERLSIILCNAFLTLWNHNWFHGIAKPLKPIEYSTGLADNSLDYTITKPLTSHQSSRRQFYLSLIKLTRLHGGDIHVNLIRSDEHNGHDDYGAILLWLPPGKQGGSIFTELPLLYQSGFLNLTLPWKYGPGAFHRTDSVYETNVREMFDATLKPRGFNPRECGFVQMLAANPVYAGKGYASKLLAWRIAKHFEEFPTVPVILDTSTEQGVRTYERMGFDLLDERNVDTGTDALGIKLAKGVDESVREEGRRTCVQRVMLRMPPA</sequence>
<gene>
    <name evidence="1" type="ORF">EJ08DRAFT_655677</name>
</gene>
<dbReference type="OrthoDB" id="2832510at2759"/>
<dbReference type="InterPro" id="IPR016181">
    <property type="entry name" value="Acyl_CoA_acyltransferase"/>
</dbReference>
<organism evidence="1 2">
    <name type="scientific">Tothia fuscella</name>
    <dbReference type="NCBI Taxonomy" id="1048955"/>
    <lineage>
        <taxon>Eukaryota</taxon>
        <taxon>Fungi</taxon>
        <taxon>Dikarya</taxon>
        <taxon>Ascomycota</taxon>
        <taxon>Pezizomycotina</taxon>
        <taxon>Dothideomycetes</taxon>
        <taxon>Pleosporomycetidae</taxon>
        <taxon>Venturiales</taxon>
        <taxon>Cylindrosympodiaceae</taxon>
        <taxon>Tothia</taxon>
    </lineage>
</organism>
<accession>A0A9P4P2Z6</accession>
<dbReference type="EMBL" id="MU007011">
    <property type="protein sequence ID" value="KAF2435973.1"/>
    <property type="molecule type" value="Genomic_DNA"/>
</dbReference>